<protein>
    <submittedName>
        <fullName evidence="1">Uncharacterized protein</fullName>
    </submittedName>
</protein>
<dbReference type="Proteomes" id="UP000758155">
    <property type="component" value="Unassembled WGS sequence"/>
</dbReference>
<name>A0A9P4WWR6_9PLEO</name>
<keyword evidence="2" id="KW-1185">Reference proteome</keyword>
<evidence type="ECO:0000313" key="1">
    <source>
        <dbReference type="EMBL" id="KAF3044266.1"/>
    </source>
</evidence>
<dbReference type="AlphaFoldDB" id="A0A9P4WWR6"/>
<dbReference type="EMBL" id="SWKV01000009">
    <property type="protein sequence ID" value="KAF3044266.1"/>
    <property type="molecule type" value="Genomic_DNA"/>
</dbReference>
<proteinExistence type="predicted"/>
<comment type="caution">
    <text evidence="1">The sequence shown here is derived from an EMBL/GenBank/DDBJ whole genome shotgun (WGS) entry which is preliminary data.</text>
</comment>
<gene>
    <name evidence="1" type="ORF">E8E12_001843</name>
</gene>
<reference evidence="1" key="1">
    <citation type="submission" date="2019-04" db="EMBL/GenBank/DDBJ databases">
        <title>Sequencing of skin fungus with MAO and IRED activity.</title>
        <authorList>
            <person name="Marsaioli A.J."/>
            <person name="Bonatto J.M.C."/>
            <person name="Reis Junior O."/>
        </authorList>
    </citation>
    <scope>NUCLEOTIDE SEQUENCE</scope>
    <source>
        <strain evidence="1">28M1</strain>
    </source>
</reference>
<dbReference type="GO" id="GO:0003677">
    <property type="term" value="F:DNA binding"/>
    <property type="evidence" value="ECO:0007669"/>
    <property type="project" value="InterPro"/>
</dbReference>
<accession>A0A9P4WWR6</accession>
<organism evidence="1 2">
    <name type="scientific">Didymella heteroderae</name>
    <dbReference type="NCBI Taxonomy" id="1769908"/>
    <lineage>
        <taxon>Eukaryota</taxon>
        <taxon>Fungi</taxon>
        <taxon>Dikarya</taxon>
        <taxon>Ascomycota</taxon>
        <taxon>Pezizomycotina</taxon>
        <taxon>Dothideomycetes</taxon>
        <taxon>Pleosporomycetidae</taxon>
        <taxon>Pleosporales</taxon>
        <taxon>Pleosporineae</taxon>
        <taxon>Didymellaceae</taxon>
        <taxon>Didymella</taxon>
    </lineage>
</organism>
<dbReference type="InterPro" id="IPR011010">
    <property type="entry name" value="DNA_brk_join_enz"/>
</dbReference>
<evidence type="ECO:0000313" key="2">
    <source>
        <dbReference type="Proteomes" id="UP000758155"/>
    </source>
</evidence>
<dbReference type="SUPFAM" id="SSF56349">
    <property type="entry name" value="DNA breaking-rejoining enzymes"/>
    <property type="match status" value="1"/>
</dbReference>
<sequence>MRADKRITWEHADRPVLCAVKHDGIDVETLASKQRANRTLDRALDITGVCTEGVRISPHETRYGAATDLMMPKSEHATHTKEEVSEFIAHGHQSRETTVKYTRRYTAEETRVKLTAEDDKFSELVAQTDPNWKYLQRLKDTEGHTLLDKE</sequence>